<organism evidence="2 3">
    <name type="scientific">Halocaridina rubra</name>
    <name type="common">Hawaiian red shrimp</name>
    <dbReference type="NCBI Taxonomy" id="373956"/>
    <lineage>
        <taxon>Eukaryota</taxon>
        <taxon>Metazoa</taxon>
        <taxon>Ecdysozoa</taxon>
        <taxon>Arthropoda</taxon>
        <taxon>Crustacea</taxon>
        <taxon>Multicrustacea</taxon>
        <taxon>Malacostraca</taxon>
        <taxon>Eumalacostraca</taxon>
        <taxon>Eucarida</taxon>
        <taxon>Decapoda</taxon>
        <taxon>Pleocyemata</taxon>
        <taxon>Caridea</taxon>
        <taxon>Atyoidea</taxon>
        <taxon>Atyidae</taxon>
        <taxon>Halocaridina</taxon>
    </lineage>
</organism>
<comment type="caution">
    <text evidence="2">The sequence shown here is derived from an EMBL/GenBank/DDBJ whole genome shotgun (WGS) entry which is preliminary data.</text>
</comment>
<reference evidence="2 3" key="1">
    <citation type="submission" date="2023-11" db="EMBL/GenBank/DDBJ databases">
        <title>Halocaridina rubra genome assembly.</title>
        <authorList>
            <person name="Smith C."/>
        </authorList>
    </citation>
    <scope>NUCLEOTIDE SEQUENCE [LARGE SCALE GENOMIC DNA]</scope>
    <source>
        <strain evidence="2">EP-1</strain>
        <tissue evidence="2">Whole</tissue>
    </source>
</reference>
<dbReference type="PANTHER" id="PTHR12472:SF0">
    <property type="entry name" value="RAB3 GTPASE-ACTIVATING PROTEIN NON-CATALYTIC SUBUNIT"/>
    <property type="match status" value="1"/>
</dbReference>
<evidence type="ECO:0000313" key="3">
    <source>
        <dbReference type="Proteomes" id="UP001381693"/>
    </source>
</evidence>
<dbReference type="Proteomes" id="UP001381693">
    <property type="component" value="Unassembled WGS sequence"/>
</dbReference>
<dbReference type="Pfam" id="PF14655">
    <property type="entry name" value="RAB3GAP2_N"/>
    <property type="match status" value="1"/>
</dbReference>
<keyword evidence="3" id="KW-1185">Reference proteome</keyword>
<accession>A0AAN8XAD0</accession>
<evidence type="ECO:0000313" key="2">
    <source>
        <dbReference type="EMBL" id="KAK7079547.1"/>
    </source>
</evidence>
<proteinExistence type="predicted"/>
<dbReference type="AlphaFoldDB" id="A0AAN8XAD0"/>
<sequence>MTDLQSGLLLLSQLFEEGSVVSLKCRTLASGSSVTLAQDMSEELVILYPRSITTIDGFSLFQTLRGCRNQVAKAAASGGENINVPPLGYKKWGLVDQLLVVDCAAPGIIPPYTYDHMFHSSLAKGCNHSLNTGVPATSLLVTVGRVPFVGFLHAREGTAPPFVADVALHYANKLKDALVSAAR</sequence>
<evidence type="ECO:0000259" key="1">
    <source>
        <dbReference type="Pfam" id="PF14655"/>
    </source>
</evidence>
<dbReference type="InterPro" id="IPR032839">
    <property type="entry name" value="RAB3GAP_N"/>
</dbReference>
<protein>
    <submittedName>
        <fullName evidence="2">Rab3 GTPase-activating protein non-catalytic subunit</fullName>
    </submittedName>
</protein>
<dbReference type="EMBL" id="JAXCGZ010006762">
    <property type="protein sequence ID" value="KAK7079547.1"/>
    <property type="molecule type" value="Genomic_DNA"/>
</dbReference>
<gene>
    <name evidence="2" type="primary">RAB3GAP2_2</name>
    <name evidence="2" type="ORF">SK128_012086</name>
</gene>
<feature type="domain" description="Rab3-GAP regulatory subunit N-terminal" evidence="1">
    <location>
        <begin position="6"/>
        <end position="182"/>
    </location>
</feature>
<name>A0AAN8XAD0_HALRR</name>
<dbReference type="PANTHER" id="PTHR12472">
    <property type="entry name" value="RAB3-GAP REGULATORY DOMAIN"/>
    <property type="match status" value="1"/>
</dbReference>
<dbReference type="InterPro" id="IPR026059">
    <property type="entry name" value="Rab3GAP2"/>
</dbReference>